<evidence type="ECO:0000313" key="1">
    <source>
        <dbReference type="EMBL" id="MEJ4100721.1"/>
    </source>
</evidence>
<dbReference type="EMBL" id="JBAHVJ010000011">
    <property type="protein sequence ID" value="MEJ4100721.1"/>
    <property type="molecule type" value="Genomic_DNA"/>
</dbReference>
<protein>
    <submittedName>
        <fullName evidence="1">Terminase family protein</fullName>
    </submittedName>
</protein>
<dbReference type="RefSeq" id="WP_337890922.1">
    <property type="nucleotide sequence ID" value="NZ_JBAHVI010000010.1"/>
</dbReference>
<dbReference type="Pfam" id="PF03237">
    <property type="entry name" value="Terminase_6N"/>
    <property type="match status" value="1"/>
</dbReference>
<reference evidence="1 2" key="1">
    <citation type="submission" date="2024-02" db="EMBL/GenBank/DDBJ databases">
        <title>Whole genome sequencing and characterization of Corynebacterium isolated from the ocular surface of dry eye disease sufferers.</title>
        <authorList>
            <person name="Naqvi M."/>
        </authorList>
    </citation>
    <scope>NUCLEOTIDE SEQUENCE [LARGE SCALE GENOMIC DNA]</scope>
    <source>
        <strain evidence="1 2">PCRF</strain>
    </source>
</reference>
<dbReference type="Proteomes" id="UP001359781">
    <property type="component" value="Unassembled WGS sequence"/>
</dbReference>
<dbReference type="Gene3D" id="3.40.50.300">
    <property type="entry name" value="P-loop containing nucleotide triphosphate hydrolases"/>
    <property type="match status" value="1"/>
</dbReference>
<dbReference type="InterPro" id="IPR027417">
    <property type="entry name" value="P-loop_NTPase"/>
</dbReference>
<sequence>MMEYLGTPAMPWQEWAADVIGEVTPEGLPRWPMVVISVPRQSGKTTLLLAACIHRMMTGRRKKVWSTAQTGQKARKKWLEQVEIMESEVFPLRALFKAKKAAGSEQLTFTRLGSTFSPHPPNEESLHGEQSDLNFIDEAWVFDDAEAQALMQAIVPTQTTRRGAQTIVVSTMGTARSTWFHGLVDKAKQQDSGIALLEWGIDPGDDPTDLDLVAAHHPAFGHTMDMAALERAAKQLVPAEFARAYGNLRTGARDRFIPLTAWQSAESTAPIPADCPVMFGAAVDYQRTETAIAACAVVDGVPTIEIIDVRPGTGWAADRLIELRERHDTPPPVVDPIGPSGPLFDQLKQRGCEPPAFNVRALTSSCADLLDRITRTDSDGLAAPEVRIRPHQALDLAAELAEQRRVGDAWAWERRRAAGSIAALEAATLALYGALHRPAPPIKPFIY</sequence>
<gene>
    <name evidence="1" type="ORF">V5S96_10195</name>
</gene>
<organism evidence="1 2">
    <name type="scientific">Corynebacterium mastitidis</name>
    <dbReference type="NCBI Taxonomy" id="161890"/>
    <lineage>
        <taxon>Bacteria</taxon>
        <taxon>Bacillati</taxon>
        <taxon>Actinomycetota</taxon>
        <taxon>Actinomycetes</taxon>
        <taxon>Mycobacteriales</taxon>
        <taxon>Corynebacteriaceae</taxon>
        <taxon>Corynebacterium</taxon>
    </lineage>
</organism>
<keyword evidence="2" id="KW-1185">Reference proteome</keyword>
<accession>A0ABU8P0I5</accession>
<name>A0ABU8P0I5_9CORY</name>
<comment type="caution">
    <text evidence="1">The sequence shown here is derived from an EMBL/GenBank/DDBJ whole genome shotgun (WGS) entry which is preliminary data.</text>
</comment>
<proteinExistence type="predicted"/>
<evidence type="ECO:0000313" key="2">
    <source>
        <dbReference type="Proteomes" id="UP001359781"/>
    </source>
</evidence>